<dbReference type="Gene3D" id="3.30.420.10">
    <property type="entry name" value="Ribonuclease H-like superfamily/Ribonuclease H"/>
    <property type="match status" value="1"/>
</dbReference>
<dbReference type="InterPro" id="IPR047930">
    <property type="entry name" value="Transpos_IS6"/>
</dbReference>
<dbReference type="NCBIfam" id="NF033587">
    <property type="entry name" value="transpos_IS6"/>
    <property type="match status" value="1"/>
</dbReference>
<keyword evidence="3" id="KW-0238">DNA-binding</keyword>
<keyword evidence="2" id="KW-0815">Transposition</keyword>
<evidence type="ECO:0000256" key="2">
    <source>
        <dbReference type="ARBA" id="ARBA00022578"/>
    </source>
</evidence>
<evidence type="ECO:0000313" key="6">
    <source>
        <dbReference type="EMBL" id="MEV4912747.1"/>
    </source>
</evidence>
<reference evidence="6 7" key="1">
    <citation type="journal article" date="2023" name="Proc. Natl. Acad. Sci. U.S.A.">
        <title>Bacterial tolerance to host-exuded specialized metabolites structures the maize root microbiome.</title>
        <authorList>
            <person name="Thoenen L."/>
            <person name="Giroud C."/>
            <person name="Kreuzer M."/>
            <person name="Waelchli J."/>
            <person name="Gfeller V."/>
            <person name="Deslandes-Herold G."/>
            <person name="Mateo P."/>
            <person name="Robert C.A.M."/>
            <person name="Ahrens C.H."/>
            <person name="Rubio-Somoza I."/>
            <person name="Bruggmann R."/>
            <person name="Erb M."/>
            <person name="Schlaeppi K."/>
        </authorList>
    </citation>
    <scope>NUCLEOTIDE SEQUENCE [LARGE SCALE GENOMIC DNA]</scope>
    <source>
        <strain evidence="6 7">LBA1-1-1.1</strain>
    </source>
</reference>
<dbReference type="PROSITE" id="PS50994">
    <property type="entry name" value="INTEGRASE"/>
    <property type="match status" value="1"/>
</dbReference>
<keyword evidence="7" id="KW-1185">Reference proteome</keyword>
<sequence>MGQTNPTSPQTNDSWRVDETYIKVKGQWMYLYRAVDSRGNTIDFCLGKTRDQKTAKRFFKKALRSFHVSQPRVMTVDKNPAYPIAIEQLKKEKSIPDGMQLRQQKYLNNIVEQDHRFIKKRIHSMLGFKCFDTATSILSGVEAMHMIKKEQIDLRDQSVQNQKKFIHQLFGLVA</sequence>
<dbReference type="Pfam" id="PF13610">
    <property type="entry name" value="DDE_Tnp_IS240"/>
    <property type="match status" value="1"/>
</dbReference>
<protein>
    <submittedName>
        <fullName evidence="6">IS6 family transposase</fullName>
    </submittedName>
</protein>
<dbReference type="PANTHER" id="PTHR35528">
    <property type="entry name" value="BLL1675 PROTEIN"/>
    <property type="match status" value="1"/>
</dbReference>
<dbReference type="PANTHER" id="PTHR35528:SF3">
    <property type="entry name" value="BLL1675 PROTEIN"/>
    <property type="match status" value="1"/>
</dbReference>
<comment type="function">
    <text evidence="1">Involved in the transposition of the insertion sequence.</text>
</comment>
<evidence type="ECO:0000256" key="4">
    <source>
        <dbReference type="ARBA" id="ARBA00023172"/>
    </source>
</evidence>
<dbReference type="InterPro" id="IPR052183">
    <property type="entry name" value="IS_Transposase"/>
</dbReference>
<proteinExistence type="predicted"/>
<name>A0ABV3IEP6_9BACI</name>
<comment type="caution">
    <text evidence="6">The sequence shown here is derived from an EMBL/GenBank/DDBJ whole genome shotgun (WGS) entry which is preliminary data.</text>
</comment>
<feature type="domain" description="Integrase catalytic" evidence="5">
    <location>
        <begin position="5"/>
        <end position="174"/>
    </location>
</feature>
<evidence type="ECO:0000256" key="1">
    <source>
        <dbReference type="ARBA" id="ARBA00002286"/>
    </source>
</evidence>
<dbReference type="InterPro" id="IPR036397">
    <property type="entry name" value="RNaseH_sf"/>
</dbReference>
<dbReference type="Proteomes" id="UP001552502">
    <property type="component" value="Unassembled WGS sequence"/>
</dbReference>
<organism evidence="6 7">
    <name type="scientific">Bacillus proteolyticus</name>
    <dbReference type="NCBI Taxonomy" id="2026192"/>
    <lineage>
        <taxon>Bacteria</taxon>
        <taxon>Bacillati</taxon>
        <taxon>Bacillota</taxon>
        <taxon>Bacilli</taxon>
        <taxon>Bacillales</taxon>
        <taxon>Bacillaceae</taxon>
        <taxon>Bacillus</taxon>
        <taxon>Bacillus cereus group</taxon>
    </lineage>
</organism>
<dbReference type="SUPFAM" id="SSF53098">
    <property type="entry name" value="Ribonuclease H-like"/>
    <property type="match status" value="1"/>
</dbReference>
<dbReference type="InterPro" id="IPR001584">
    <property type="entry name" value="Integrase_cat-core"/>
</dbReference>
<keyword evidence="4" id="KW-0233">DNA recombination</keyword>
<evidence type="ECO:0000259" key="5">
    <source>
        <dbReference type="PROSITE" id="PS50994"/>
    </source>
</evidence>
<dbReference type="InterPro" id="IPR012337">
    <property type="entry name" value="RNaseH-like_sf"/>
</dbReference>
<dbReference type="EMBL" id="JBEGIE010000045">
    <property type="protein sequence ID" value="MEV4912747.1"/>
    <property type="molecule type" value="Genomic_DNA"/>
</dbReference>
<gene>
    <name evidence="6" type="ORF">MRBLBA1_003595</name>
</gene>
<dbReference type="InterPro" id="IPR032874">
    <property type="entry name" value="DDE_dom"/>
</dbReference>
<evidence type="ECO:0000313" key="7">
    <source>
        <dbReference type="Proteomes" id="UP001552502"/>
    </source>
</evidence>
<evidence type="ECO:0000256" key="3">
    <source>
        <dbReference type="ARBA" id="ARBA00023125"/>
    </source>
</evidence>
<accession>A0ABV3IEP6</accession>